<proteinExistence type="predicted"/>
<gene>
    <name evidence="1" type="ORF">BDM02DRAFT_3108461</name>
</gene>
<organism evidence="1 2">
    <name type="scientific">Thelephora ganbajun</name>
    <name type="common">Ganba fungus</name>
    <dbReference type="NCBI Taxonomy" id="370292"/>
    <lineage>
        <taxon>Eukaryota</taxon>
        <taxon>Fungi</taxon>
        <taxon>Dikarya</taxon>
        <taxon>Basidiomycota</taxon>
        <taxon>Agaricomycotina</taxon>
        <taxon>Agaricomycetes</taxon>
        <taxon>Thelephorales</taxon>
        <taxon>Thelephoraceae</taxon>
        <taxon>Thelephora</taxon>
    </lineage>
</organism>
<dbReference type="EMBL" id="MU117966">
    <property type="protein sequence ID" value="KAF9652844.1"/>
    <property type="molecule type" value="Genomic_DNA"/>
</dbReference>
<dbReference type="Proteomes" id="UP000886501">
    <property type="component" value="Unassembled WGS sequence"/>
</dbReference>
<name>A0ACB6ZTH6_THEGA</name>
<protein>
    <submittedName>
        <fullName evidence="1">Uncharacterized protein</fullName>
    </submittedName>
</protein>
<keyword evidence="2" id="KW-1185">Reference proteome</keyword>
<accession>A0ACB6ZTH6</accession>
<evidence type="ECO:0000313" key="2">
    <source>
        <dbReference type="Proteomes" id="UP000886501"/>
    </source>
</evidence>
<sequence length="145" mass="15848">MSHTDKDPGHVIGGLKAAISNPNTSTEAKEHAAERLKELGDPGYSTPPHEPPHEELGSHQIAGYKATISNPNTSEKAKQHAREVLEAEGEQVEETHPEGSHPASAHDQHTKRVLAGYKAALHNPHVSQEAKERAKEMLREHGEEF</sequence>
<reference evidence="1" key="1">
    <citation type="submission" date="2019-10" db="EMBL/GenBank/DDBJ databases">
        <authorList>
            <consortium name="DOE Joint Genome Institute"/>
            <person name="Kuo A."/>
            <person name="Miyauchi S."/>
            <person name="Kiss E."/>
            <person name="Drula E."/>
            <person name="Kohler A."/>
            <person name="Sanchez-Garcia M."/>
            <person name="Andreopoulos B."/>
            <person name="Barry K.W."/>
            <person name="Bonito G."/>
            <person name="Buee M."/>
            <person name="Carver A."/>
            <person name="Chen C."/>
            <person name="Cichocki N."/>
            <person name="Clum A."/>
            <person name="Culley D."/>
            <person name="Crous P.W."/>
            <person name="Fauchery L."/>
            <person name="Girlanda M."/>
            <person name="Hayes R."/>
            <person name="Keri Z."/>
            <person name="Labutti K."/>
            <person name="Lipzen A."/>
            <person name="Lombard V."/>
            <person name="Magnuson J."/>
            <person name="Maillard F."/>
            <person name="Morin E."/>
            <person name="Murat C."/>
            <person name="Nolan M."/>
            <person name="Ohm R."/>
            <person name="Pangilinan J."/>
            <person name="Pereira M."/>
            <person name="Perotto S."/>
            <person name="Peter M."/>
            <person name="Riley R."/>
            <person name="Sitrit Y."/>
            <person name="Stielow B."/>
            <person name="Szollosi G."/>
            <person name="Zifcakova L."/>
            <person name="Stursova M."/>
            <person name="Spatafora J.W."/>
            <person name="Tedersoo L."/>
            <person name="Vaario L.-M."/>
            <person name="Yamada A."/>
            <person name="Yan M."/>
            <person name="Wang P."/>
            <person name="Xu J."/>
            <person name="Bruns T."/>
            <person name="Baldrian P."/>
            <person name="Vilgalys R."/>
            <person name="Henrissat B."/>
            <person name="Grigoriev I.V."/>
            <person name="Hibbett D."/>
            <person name="Nagy L.G."/>
            <person name="Martin F.M."/>
        </authorList>
    </citation>
    <scope>NUCLEOTIDE SEQUENCE</scope>
    <source>
        <strain evidence="1">P2</strain>
    </source>
</reference>
<reference evidence="1" key="2">
    <citation type="journal article" date="2020" name="Nat. Commun.">
        <title>Large-scale genome sequencing of mycorrhizal fungi provides insights into the early evolution of symbiotic traits.</title>
        <authorList>
            <person name="Miyauchi S."/>
            <person name="Kiss E."/>
            <person name="Kuo A."/>
            <person name="Drula E."/>
            <person name="Kohler A."/>
            <person name="Sanchez-Garcia M."/>
            <person name="Morin E."/>
            <person name="Andreopoulos B."/>
            <person name="Barry K.W."/>
            <person name="Bonito G."/>
            <person name="Buee M."/>
            <person name="Carver A."/>
            <person name="Chen C."/>
            <person name="Cichocki N."/>
            <person name="Clum A."/>
            <person name="Culley D."/>
            <person name="Crous P.W."/>
            <person name="Fauchery L."/>
            <person name="Girlanda M."/>
            <person name="Hayes R.D."/>
            <person name="Keri Z."/>
            <person name="LaButti K."/>
            <person name="Lipzen A."/>
            <person name="Lombard V."/>
            <person name="Magnuson J."/>
            <person name="Maillard F."/>
            <person name="Murat C."/>
            <person name="Nolan M."/>
            <person name="Ohm R.A."/>
            <person name="Pangilinan J."/>
            <person name="Pereira M.F."/>
            <person name="Perotto S."/>
            <person name="Peter M."/>
            <person name="Pfister S."/>
            <person name="Riley R."/>
            <person name="Sitrit Y."/>
            <person name="Stielow J.B."/>
            <person name="Szollosi G."/>
            <person name="Zifcakova L."/>
            <person name="Stursova M."/>
            <person name="Spatafora J.W."/>
            <person name="Tedersoo L."/>
            <person name="Vaario L.M."/>
            <person name="Yamada A."/>
            <person name="Yan M."/>
            <person name="Wang P."/>
            <person name="Xu J."/>
            <person name="Bruns T."/>
            <person name="Baldrian P."/>
            <person name="Vilgalys R."/>
            <person name="Dunand C."/>
            <person name="Henrissat B."/>
            <person name="Grigoriev I.V."/>
            <person name="Hibbett D."/>
            <person name="Nagy L.G."/>
            <person name="Martin F.M."/>
        </authorList>
    </citation>
    <scope>NUCLEOTIDE SEQUENCE</scope>
    <source>
        <strain evidence="1">P2</strain>
    </source>
</reference>
<evidence type="ECO:0000313" key="1">
    <source>
        <dbReference type="EMBL" id="KAF9652844.1"/>
    </source>
</evidence>
<comment type="caution">
    <text evidence="1">The sequence shown here is derived from an EMBL/GenBank/DDBJ whole genome shotgun (WGS) entry which is preliminary data.</text>
</comment>